<organism evidence="1 2">
    <name type="scientific">Aliidiomarina shirensis</name>
    <dbReference type="NCBI Taxonomy" id="1048642"/>
    <lineage>
        <taxon>Bacteria</taxon>
        <taxon>Pseudomonadati</taxon>
        <taxon>Pseudomonadota</taxon>
        <taxon>Gammaproteobacteria</taxon>
        <taxon>Alteromonadales</taxon>
        <taxon>Idiomarinaceae</taxon>
        <taxon>Aliidiomarina</taxon>
    </lineage>
</organism>
<dbReference type="EMBL" id="PIPP01000001">
    <property type="protein sequence ID" value="RUO38196.1"/>
    <property type="molecule type" value="Genomic_DNA"/>
</dbReference>
<evidence type="ECO:0008006" key="3">
    <source>
        <dbReference type="Google" id="ProtNLM"/>
    </source>
</evidence>
<dbReference type="RefSeq" id="WP_126805420.1">
    <property type="nucleotide sequence ID" value="NZ_PIPP01000001.1"/>
</dbReference>
<gene>
    <name evidence="1" type="ORF">CWE13_00660</name>
</gene>
<dbReference type="Pfam" id="PF12069">
    <property type="entry name" value="DUF3549"/>
    <property type="match status" value="1"/>
</dbReference>
<dbReference type="AlphaFoldDB" id="A0A432WWQ4"/>
<evidence type="ECO:0000313" key="1">
    <source>
        <dbReference type="EMBL" id="RUO38196.1"/>
    </source>
</evidence>
<dbReference type="OrthoDB" id="5597089at2"/>
<reference evidence="2" key="1">
    <citation type="journal article" date="2018" name="Front. Microbiol.">
        <title>Genome-Based Analysis Reveals the Taxonomy and Diversity of the Family Idiomarinaceae.</title>
        <authorList>
            <person name="Liu Y."/>
            <person name="Lai Q."/>
            <person name="Shao Z."/>
        </authorList>
    </citation>
    <scope>NUCLEOTIDE SEQUENCE [LARGE SCALE GENOMIC DNA]</scope>
    <source>
        <strain evidence="2">AIS</strain>
    </source>
</reference>
<comment type="caution">
    <text evidence="1">The sequence shown here is derived from an EMBL/GenBank/DDBJ whole genome shotgun (WGS) entry which is preliminary data.</text>
</comment>
<dbReference type="InterPro" id="IPR021936">
    <property type="entry name" value="DUF3549"/>
</dbReference>
<keyword evidence="2" id="KW-1185">Reference proteome</keyword>
<dbReference type="Proteomes" id="UP000286934">
    <property type="component" value="Unassembled WGS sequence"/>
</dbReference>
<protein>
    <recommendedName>
        <fullName evidence="3">DUF3549 domain-containing protein</fullName>
    </recommendedName>
</protein>
<evidence type="ECO:0000313" key="2">
    <source>
        <dbReference type="Proteomes" id="UP000286934"/>
    </source>
</evidence>
<proteinExistence type="predicted"/>
<accession>A0A432WWQ4</accession>
<sequence>MQSIDTLSDFLAVAGANHDAQTEYRIYDLSRRVQSISAAEFQAIERGERPFPAPRQQHAWLGIVLWSSVRDSDPYIWFVKLPLDERGLFDHAARQHFLSIIVEALGTDPTVAPTAEQEQRLQQNPYIFVPEEARRAAFHAQVSADLEQPTSIHYEDALAWLQGQKPAADWENIGVQGIHDAIIRNIDDSQLQQQIQKHLLTWPVPIQQALMEAMEHQELPATMAQNLLAQLRSTLAVSSQIILLRSLASHSHTPAMHKAIGRLLRDLPTQETDRLDLLFSLGARCWPALTDTNNLERYMTAIAGADEEIFISVFRDLVMLPELRGLLLRLFGSNDLSPELQQALTQLVTRTRGTA</sequence>
<name>A0A432WWQ4_9GAMM</name>